<proteinExistence type="predicted"/>
<dbReference type="AlphaFoldDB" id="A0A550C5J3"/>
<name>A0A550C5J3_9AGAR</name>
<dbReference type="Proteomes" id="UP000320762">
    <property type="component" value="Unassembled WGS sequence"/>
</dbReference>
<dbReference type="OrthoDB" id="2870607at2759"/>
<protein>
    <submittedName>
        <fullName evidence="2">Uncharacterized protein</fullName>
    </submittedName>
</protein>
<keyword evidence="3" id="KW-1185">Reference proteome</keyword>
<evidence type="ECO:0000313" key="1">
    <source>
        <dbReference type="EMBL" id="TRM58236.1"/>
    </source>
</evidence>
<sequence>MYKPERPAYTPVWADFAAALAPLRSLRALYLGLDLPVGVHVEDYASFFCRRLPALDVVGMQALLGAAGLRAHSPFAVPAPAEGGWVWAPRVEWSCAYMTRLGDGEFAHRCGTYVPLAGVF</sequence>
<comment type="caution">
    <text evidence="2">The sequence shown here is derived from an EMBL/GenBank/DDBJ whole genome shotgun (WGS) entry which is preliminary data.</text>
</comment>
<accession>A0A550C5J3</accession>
<reference evidence="2" key="2">
    <citation type="submission" date="2019-06" db="EMBL/GenBank/DDBJ databases">
        <authorList>
            <consortium name="DOE Joint Genome Institute"/>
            <person name="Ahrendt S.R."/>
            <person name="Cantor M.N."/>
            <person name="Hua S.X."/>
        </authorList>
    </citation>
    <scope>NUCLEOTIDE SEQUENCE</scope>
    <source>
        <strain evidence="2">NL-1724</strain>
    </source>
</reference>
<dbReference type="EMBL" id="VDMD01000024">
    <property type="protein sequence ID" value="TRM60083.1"/>
    <property type="molecule type" value="Genomic_DNA"/>
</dbReference>
<organism evidence="2 3">
    <name type="scientific">Schizophyllum amplum</name>
    <dbReference type="NCBI Taxonomy" id="97359"/>
    <lineage>
        <taxon>Eukaryota</taxon>
        <taxon>Fungi</taxon>
        <taxon>Dikarya</taxon>
        <taxon>Basidiomycota</taxon>
        <taxon>Agaricomycotina</taxon>
        <taxon>Agaricomycetes</taxon>
        <taxon>Agaricomycetidae</taxon>
        <taxon>Agaricales</taxon>
        <taxon>Schizophyllaceae</taxon>
        <taxon>Schizophyllum</taxon>
    </lineage>
</organism>
<gene>
    <name evidence="2" type="ORF">BD626DRAFT_549974</name>
    <name evidence="1" type="ORF">BD626DRAFT_550746</name>
</gene>
<reference evidence="2 3" key="1">
    <citation type="journal article" date="2019" name="New Phytol.">
        <title>Comparative genomics reveals unique wood-decay strategies and fruiting body development in the Schizophyllaceae.</title>
        <authorList>
            <person name="Almasi E."/>
            <person name="Sahu N."/>
            <person name="Krizsan K."/>
            <person name="Balint B."/>
            <person name="Kovacs G.M."/>
            <person name="Kiss B."/>
            <person name="Cseklye J."/>
            <person name="Drula E."/>
            <person name="Henrissat B."/>
            <person name="Nagy I."/>
            <person name="Chovatia M."/>
            <person name="Adam C."/>
            <person name="LaButti K."/>
            <person name="Lipzen A."/>
            <person name="Riley R."/>
            <person name="Grigoriev I.V."/>
            <person name="Nagy L.G."/>
        </authorList>
    </citation>
    <scope>NUCLEOTIDE SEQUENCE [LARGE SCALE GENOMIC DNA]</scope>
    <source>
        <strain evidence="2 3">NL-1724</strain>
    </source>
</reference>
<evidence type="ECO:0000313" key="3">
    <source>
        <dbReference type="Proteomes" id="UP000320762"/>
    </source>
</evidence>
<dbReference type="EMBL" id="VDMD01000037">
    <property type="protein sequence ID" value="TRM58236.1"/>
    <property type="molecule type" value="Genomic_DNA"/>
</dbReference>
<evidence type="ECO:0000313" key="2">
    <source>
        <dbReference type="EMBL" id="TRM60083.1"/>
    </source>
</evidence>